<gene>
    <name evidence="2" type="ORF">RZS28_06925</name>
</gene>
<keyword evidence="1" id="KW-1133">Transmembrane helix</keyword>
<proteinExistence type="predicted"/>
<evidence type="ECO:0000256" key="1">
    <source>
        <dbReference type="SAM" id="Phobius"/>
    </source>
</evidence>
<protein>
    <submittedName>
        <fullName evidence="2">Uncharacterized protein</fullName>
    </submittedName>
</protein>
<dbReference type="RefSeq" id="WP_407340598.1">
    <property type="nucleotide sequence ID" value="NZ_CP136862.1"/>
</dbReference>
<sequence>MILAPFKQKVDPANKDYYDQAVLMLALSNAVPFVGQLSIDAGIKKSLYCTGDVCGQRSPIPPLGVQLLVIVQNVVSIAVIFFFGLALRNYFKIK</sequence>
<evidence type="ECO:0000313" key="2">
    <source>
        <dbReference type="EMBL" id="WOJ91009.1"/>
    </source>
</evidence>
<accession>A0ABZ0HX84</accession>
<dbReference type="Proteomes" id="UP001626536">
    <property type="component" value="Chromosome"/>
</dbReference>
<evidence type="ECO:0000313" key="3">
    <source>
        <dbReference type="Proteomes" id="UP001626536"/>
    </source>
</evidence>
<reference evidence="2 3" key="1">
    <citation type="submission" date="2023-10" db="EMBL/GenBank/DDBJ databases">
        <title>Novel methanotroph of the genus Methylocapsa from a subarctic wetland.</title>
        <authorList>
            <person name="Belova S.E."/>
            <person name="Oshkin I.Y."/>
            <person name="Miroshnikov K."/>
            <person name="Dedysh S.N."/>
        </authorList>
    </citation>
    <scope>NUCLEOTIDE SEQUENCE [LARGE SCALE GENOMIC DNA]</scope>
    <source>
        <strain evidence="2 3">RX1</strain>
    </source>
</reference>
<keyword evidence="1" id="KW-0472">Membrane</keyword>
<name>A0ABZ0HX84_9HYPH</name>
<organism evidence="2 3">
    <name type="scientific">Methylocapsa polymorpha</name>
    <dbReference type="NCBI Taxonomy" id="3080828"/>
    <lineage>
        <taxon>Bacteria</taxon>
        <taxon>Pseudomonadati</taxon>
        <taxon>Pseudomonadota</taxon>
        <taxon>Alphaproteobacteria</taxon>
        <taxon>Hyphomicrobiales</taxon>
        <taxon>Beijerinckiaceae</taxon>
        <taxon>Methylocapsa</taxon>
    </lineage>
</organism>
<feature type="transmembrane region" description="Helical" evidence="1">
    <location>
        <begin position="63"/>
        <end position="87"/>
    </location>
</feature>
<keyword evidence="3" id="KW-1185">Reference proteome</keyword>
<keyword evidence="1" id="KW-0812">Transmembrane</keyword>
<dbReference type="EMBL" id="CP136862">
    <property type="protein sequence ID" value="WOJ91009.1"/>
    <property type="molecule type" value="Genomic_DNA"/>
</dbReference>
<feature type="transmembrane region" description="Helical" evidence="1">
    <location>
        <begin position="21"/>
        <end position="43"/>
    </location>
</feature>